<comment type="caution">
    <text evidence="1">The sequence shown here is derived from an EMBL/GenBank/DDBJ whole genome shotgun (WGS) entry which is preliminary data.</text>
</comment>
<proteinExistence type="predicted"/>
<sequence>MPQQIYDKLDALLMEKIIETRSRISMNQLILDIVTKHLNDSGITTKEVNQTRKTRAINGSKKVLENPHKVSKIVAVTRISELEPYQEDPEAKALMDRFETIANKTRIHRVKA</sequence>
<dbReference type="AlphaFoldDB" id="X1ER92"/>
<name>X1ER92_9ZZZZ</name>
<gene>
    <name evidence="1" type="ORF">S03H2_13231</name>
</gene>
<dbReference type="EMBL" id="BARU01006716">
    <property type="protein sequence ID" value="GAH35911.1"/>
    <property type="molecule type" value="Genomic_DNA"/>
</dbReference>
<protein>
    <submittedName>
        <fullName evidence="1">Uncharacterized protein</fullName>
    </submittedName>
</protein>
<organism evidence="1">
    <name type="scientific">marine sediment metagenome</name>
    <dbReference type="NCBI Taxonomy" id="412755"/>
    <lineage>
        <taxon>unclassified sequences</taxon>
        <taxon>metagenomes</taxon>
        <taxon>ecological metagenomes</taxon>
    </lineage>
</organism>
<evidence type="ECO:0000313" key="1">
    <source>
        <dbReference type="EMBL" id="GAH35911.1"/>
    </source>
</evidence>
<reference evidence="1" key="1">
    <citation type="journal article" date="2014" name="Front. Microbiol.">
        <title>High frequency of phylogenetically diverse reductive dehalogenase-homologous genes in deep subseafloor sedimentary metagenomes.</title>
        <authorList>
            <person name="Kawai M."/>
            <person name="Futagami T."/>
            <person name="Toyoda A."/>
            <person name="Takaki Y."/>
            <person name="Nishi S."/>
            <person name="Hori S."/>
            <person name="Arai W."/>
            <person name="Tsubouchi T."/>
            <person name="Morono Y."/>
            <person name="Uchiyama I."/>
            <person name="Ito T."/>
            <person name="Fujiyama A."/>
            <person name="Inagaki F."/>
            <person name="Takami H."/>
        </authorList>
    </citation>
    <scope>NUCLEOTIDE SEQUENCE</scope>
    <source>
        <strain evidence="1">Expedition CK06-06</strain>
    </source>
</reference>
<accession>X1ER92</accession>